<dbReference type="Gene3D" id="3.40.366.10">
    <property type="entry name" value="Malonyl-Coenzyme A Acyl Carrier Protein, domain 2"/>
    <property type="match status" value="1"/>
</dbReference>
<dbReference type="InterPro" id="IPR020807">
    <property type="entry name" value="PKS_DH"/>
</dbReference>
<dbReference type="GO" id="GO:0004315">
    <property type="term" value="F:3-oxoacyl-[acyl-carrier-protein] synthase activity"/>
    <property type="evidence" value="ECO:0007669"/>
    <property type="project" value="InterPro"/>
</dbReference>
<dbReference type="InterPro" id="IPR016036">
    <property type="entry name" value="Malonyl_transacylase_ACP-bd"/>
</dbReference>
<dbReference type="Pfam" id="PF00109">
    <property type="entry name" value="ketoacyl-synt"/>
    <property type="match status" value="1"/>
</dbReference>
<dbReference type="Gene3D" id="3.40.47.10">
    <property type="match status" value="1"/>
</dbReference>
<evidence type="ECO:0000256" key="3">
    <source>
        <dbReference type="ARBA" id="ARBA00022603"/>
    </source>
</evidence>
<dbReference type="SMART" id="SM00826">
    <property type="entry name" value="PKS_DH"/>
    <property type="match status" value="1"/>
</dbReference>
<accession>A0AAD9SFX2</accession>
<dbReference type="PROSITE" id="PS00012">
    <property type="entry name" value="PHOSPHOPANTETHEINE"/>
    <property type="match status" value="1"/>
</dbReference>
<dbReference type="Pfam" id="PF08659">
    <property type="entry name" value="KR"/>
    <property type="match status" value="1"/>
</dbReference>
<dbReference type="InterPro" id="IPR009081">
    <property type="entry name" value="PP-bd_ACP"/>
</dbReference>
<keyword evidence="12" id="KW-1185">Reference proteome</keyword>
<keyword evidence="1" id="KW-0596">Phosphopantetheine</keyword>
<dbReference type="InterPro" id="IPR013217">
    <property type="entry name" value="Methyltransf_12"/>
</dbReference>
<dbReference type="PANTHER" id="PTHR43775">
    <property type="entry name" value="FATTY ACID SYNTHASE"/>
    <property type="match status" value="1"/>
</dbReference>
<dbReference type="Gene3D" id="3.40.50.720">
    <property type="entry name" value="NAD(P)-binding Rossmann-like Domain"/>
    <property type="match status" value="1"/>
</dbReference>
<evidence type="ECO:0000256" key="5">
    <source>
        <dbReference type="ARBA" id="ARBA00023002"/>
    </source>
</evidence>
<dbReference type="CDD" id="cd00833">
    <property type="entry name" value="PKS"/>
    <property type="match status" value="1"/>
</dbReference>
<dbReference type="InterPro" id="IPR006162">
    <property type="entry name" value="Ppantetheine_attach_site"/>
</dbReference>
<organism evidence="11 12">
    <name type="scientific">Phomopsis amygdali</name>
    <name type="common">Fusicoccum amygdali</name>
    <dbReference type="NCBI Taxonomy" id="1214568"/>
    <lineage>
        <taxon>Eukaryota</taxon>
        <taxon>Fungi</taxon>
        <taxon>Dikarya</taxon>
        <taxon>Ascomycota</taxon>
        <taxon>Pezizomycotina</taxon>
        <taxon>Sordariomycetes</taxon>
        <taxon>Sordariomycetidae</taxon>
        <taxon>Diaporthales</taxon>
        <taxon>Diaporthaceae</taxon>
        <taxon>Diaporthe</taxon>
    </lineage>
</organism>
<feature type="active site" description="Proton acceptor; for dehydratase activity" evidence="7">
    <location>
        <position position="1054"/>
    </location>
</feature>
<dbReference type="Pfam" id="PF21089">
    <property type="entry name" value="PKS_DH_N"/>
    <property type="match status" value="1"/>
</dbReference>
<dbReference type="InterPro" id="IPR036291">
    <property type="entry name" value="NAD(P)-bd_dom_sf"/>
</dbReference>
<protein>
    <submittedName>
        <fullName evidence="11">Uncharacterized protein</fullName>
    </submittedName>
</protein>
<evidence type="ECO:0000259" key="10">
    <source>
        <dbReference type="PROSITE" id="PS52019"/>
    </source>
</evidence>
<feature type="domain" description="Carrier" evidence="8">
    <location>
        <begin position="2473"/>
        <end position="2552"/>
    </location>
</feature>
<dbReference type="InterPro" id="IPR016039">
    <property type="entry name" value="Thiolase-like"/>
</dbReference>
<dbReference type="Pfam" id="PF02801">
    <property type="entry name" value="Ketoacyl-synt_C"/>
    <property type="match status" value="1"/>
</dbReference>
<dbReference type="GO" id="GO:0004312">
    <property type="term" value="F:fatty acid synthase activity"/>
    <property type="evidence" value="ECO:0007669"/>
    <property type="project" value="TreeGrafter"/>
</dbReference>
<dbReference type="SMART" id="SM00823">
    <property type="entry name" value="PKS_PP"/>
    <property type="match status" value="1"/>
</dbReference>
<dbReference type="Proteomes" id="UP001265746">
    <property type="component" value="Unassembled WGS sequence"/>
</dbReference>
<name>A0AAD9SFX2_PHOAM</name>
<evidence type="ECO:0000259" key="8">
    <source>
        <dbReference type="PROSITE" id="PS50075"/>
    </source>
</evidence>
<dbReference type="PANTHER" id="PTHR43775:SF20">
    <property type="entry name" value="HYBRID PKS-NRPS SYNTHETASE APDA"/>
    <property type="match status" value="1"/>
</dbReference>
<dbReference type="Pfam" id="PF00698">
    <property type="entry name" value="Acyl_transf_1"/>
    <property type="match status" value="1"/>
</dbReference>
<dbReference type="SMART" id="SM00822">
    <property type="entry name" value="PKS_KR"/>
    <property type="match status" value="1"/>
</dbReference>
<dbReference type="PROSITE" id="PS50075">
    <property type="entry name" value="CARRIER"/>
    <property type="match status" value="1"/>
</dbReference>
<evidence type="ECO:0000256" key="6">
    <source>
        <dbReference type="ARBA" id="ARBA00023268"/>
    </source>
</evidence>
<keyword evidence="3" id="KW-0489">Methyltransferase</keyword>
<evidence type="ECO:0000256" key="7">
    <source>
        <dbReference type="PROSITE-ProRule" id="PRU01363"/>
    </source>
</evidence>
<dbReference type="SMART" id="SM00827">
    <property type="entry name" value="PKS_AT"/>
    <property type="match status" value="1"/>
</dbReference>
<dbReference type="Pfam" id="PF08242">
    <property type="entry name" value="Methyltransf_12"/>
    <property type="match status" value="1"/>
</dbReference>
<dbReference type="InterPro" id="IPR016035">
    <property type="entry name" value="Acyl_Trfase/lysoPLipase"/>
</dbReference>
<reference evidence="11" key="1">
    <citation type="submission" date="2023-06" db="EMBL/GenBank/DDBJ databases">
        <authorList>
            <person name="Noh H."/>
        </authorList>
    </citation>
    <scope>NUCLEOTIDE SEQUENCE</scope>
    <source>
        <strain evidence="11">DUCC20226</strain>
    </source>
</reference>
<dbReference type="InterPro" id="IPR014043">
    <property type="entry name" value="Acyl_transferase_dom"/>
</dbReference>
<dbReference type="SUPFAM" id="SSF53335">
    <property type="entry name" value="S-adenosyl-L-methionine-dependent methyltransferases"/>
    <property type="match status" value="1"/>
</dbReference>
<feature type="domain" description="Ketosynthase family 3 (KS3)" evidence="9">
    <location>
        <begin position="86"/>
        <end position="522"/>
    </location>
</feature>
<dbReference type="GO" id="GO:0008168">
    <property type="term" value="F:methyltransferase activity"/>
    <property type="evidence" value="ECO:0007669"/>
    <property type="project" value="UniProtKB-KW"/>
</dbReference>
<evidence type="ECO:0000256" key="1">
    <source>
        <dbReference type="ARBA" id="ARBA00022450"/>
    </source>
</evidence>
<dbReference type="Gene3D" id="3.10.129.110">
    <property type="entry name" value="Polyketide synthase dehydratase"/>
    <property type="match status" value="1"/>
</dbReference>
<dbReference type="SUPFAM" id="SSF51735">
    <property type="entry name" value="NAD(P)-binding Rossmann-fold domains"/>
    <property type="match status" value="1"/>
</dbReference>
<dbReference type="PROSITE" id="PS00606">
    <property type="entry name" value="KS3_1"/>
    <property type="match status" value="1"/>
</dbReference>
<dbReference type="EMBL" id="JAUJFL010000003">
    <property type="protein sequence ID" value="KAK2606829.1"/>
    <property type="molecule type" value="Genomic_DNA"/>
</dbReference>
<dbReference type="SMART" id="SM00825">
    <property type="entry name" value="PKS_KS"/>
    <property type="match status" value="1"/>
</dbReference>
<dbReference type="InterPro" id="IPR020841">
    <property type="entry name" value="PKS_Beta-ketoAc_synthase_dom"/>
</dbReference>
<keyword evidence="6" id="KW-0511">Multifunctional enzyme</keyword>
<dbReference type="InterPro" id="IPR014031">
    <property type="entry name" value="Ketoacyl_synth_C"/>
</dbReference>
<gene>
    <name evidence="11" type="ORF">N8I77_005554</name>
</gene>
<dbReference type="GO" id="GO:0044550">
    <property type="term" value="P:secondary metabolite biosynthetic process"/>
    <property type="evidence" value="ECO:0007669"/>
    <property type="project" value="TreeGrafter"/>
</dbReference>
<dbReference type="PROSITE" id="PS52004">
    <property type="entry name" value="KS3_2"/>
    <property type="match status" value="1"/>
</dbReference>
<dbReference type="GO" id="GO:0006633">
    <property type="term" value="P:fatty acid biosynthetic process"/>
    <property type="evidence" value="ECO:0007669"/>
    <property type="project" value="InterPro"/>
</dbReference>
<evidence type="ECO:0000259" key="9">
    <source>
        <dbReference type="PROSITE" id="PS52004"/>
    </source>
</evidence>
<keyword evidence="5" id="KW-0560">Oxidoreductase</keyword>
<dbReference type="InterPro" id="IPR049900">
    <property type="entry name" value="PKS_mFAS_DH"/>
</dbReference>
<keyword evidence="2" id="KW-0597">Phosphoprotein</keyword>
<dbReference type="GO" id="GO:0032259">
    <property type="term" value="P:methylation"/>
    <property type="evidence" value="ECO:0007669"/>
    <property type="project" value="UniProtKB-KW"/>
</dbReference>
<dbReference type="SUPFAM" id="SSF53901">
    <property type="entry name" value="Thiolase-like"/>
    <property type="match status" value="1"/>
</dbReference>
<proteinExistence type="predicted"/>
<feature type="region of interest" description="N-terminal hotdog fold" evidence="7">
    <location>
        <begin position="1022"/>
        <end position="1153"/>
    </location>
</feature>
<feature type="domain" description="PKS/mFAS DH" evidence="10">
    <location>
        <begin position="1022"/>
        <end position="1323"/>
    </location>
</feature>
<evidence type="ECO:0000256" key="2">
    <source>
        <dbReference type="ARBA" id="ARBA00022553"/>
    </source>
</evidence>
<dbReference type="InterPro" id="IPR029063">
    <property type="entry name" value="SAM-dependent_MTases_sf"/>
</dbReference>
<dbReference type="InterPro" id="IPR020806">
    <property type="entry name" value="PKS_PP-bd"/>
</dbReference>
<dbReference type="GO" id="GO:0031177">
    <property type="term" value="F:phosphopantetheine binding"/>
    <property type="evidence" value="ECO:0007669"/>
    <property type="project" value="InterPro"/>
</dbReference>
<evidence type="ECO:0000313" key="12">
    <source>
        <dbReference type="Proteomes" id="UP001265746"/>
    </source>
</evidence>
<sequence>MDRGPGKALGYCRYRGPPESGGIVKRAGTTRSYLVDIRALNNPLQLFGITPREPPAPFSKPSDSHPKPIPNFTHQFALAIMPCKPAEPIAVVGSGCHFADSVNSPAELWKLLHDPRDVLSDIPESRFNADGWYHPSGSYHGRCNVKKSYLLNRDVTAFDTEFFGMTPVEAKATDPQQRLLMETVYEAVEAAGMTLESLKGSDTGVYVGVMWCDYESKLFRDLQTVPTYSVIGTGRSSMSSRLSYFFDWHGPSVTLDTACSSSLVALHLAVQALRAGDSQMAVACGTNVIVGPENYVTMSKLQLLSPDGLSRMWDRDANGYARGDGVTALVLKTLSNALRDGDQIECIIRSTDVNHDGATPGMTMPSVSAQQALIRKTYSKAGLDPLIYRDQPQYFEAHGTGTPAGDSVEAEAIYRAFSANEGPRDPREEPLYVGSIKTVLGHTEGSAGIAGVLKASLAVQHGRIPPNLSFNNLSHRVEPFYKDVRILQVASAWPFLADGQPRRASVNSFGIGGTNAHAIIESYDNRSYCAAPAETDHLFTPFVFSAVSERSLRANLTAYAAFLAINPTINIHDLAWTLRERRSTFAYRTSFVANSVEDLKSKIHDQLHGSSSPVVRGRSSWERGAKKILGIFNGQGAQYARMGAELIEKSSAARKTMEQLDAYLAELPAEDRPSWSLKAELQASGSQSRVQEATMSQSLCTAVQILLVDLLSAANITFSAVVGHSSGETAAAYAAGWITAQEAIYIAFYRGLHVLSARSPHGVSIKGAMLAVGLPMAEATQLCENVVFSGRITVAASNSPSSVTISGNEDAILELKNLLDEQNIFNRRLFVDRAYHSSHMLPCFDGYVNSLHQCHIKARHPTGKKCTWISSVHNQPVASETGLDAIYWAQNLTKPVLFSQALTTALSVDEFDIAVEIGPHPALKQPAIQTIQTVLGKKIEYSGTLSRGTDAVQAMSTSLGTLWSHLGSTAVTLDTYERVMHDKGLRFQVVKNLPIYQWNHDAKYQHESRLSRQMRLRSQPAHPLLGDICPDSAPHQMSWRNILRESQIDWLCDHRVQGQVVFPASGYICTALEALVWLSSGKEIRLIEMRDFSIHHAVPLDQDVEVLTSLIDINLLQPDHARAKFTYSAALGAEANELTLAVSAVVDVFWGDADPTIMLHRAPTPSHMVNIDPERFYQVMDKLGLEFRGRFTSLSAIQRKHANSSCLVKIKPSEHAREILVHPAELDSAFQSIFPAYGYPGNDRLSCLHLPQSCELIRVNPALCESMRSSTTTLAPVDAMITHEGIESNGFGGDVDIFPQNASYAAIQLQGLKVMPLRQMSASDDKKVFFGTRWIPSTLDERSSVCDTVITQHHRDLLEVLVRLSTFYLRQIDQRVSCDDPLRSASQHSNYLQYARHVTRLMDKGEHKWAKKSWLSDTIEDVMEASKPFLRRSDVRLMHLVGQEMPKALANESDMLEVLRTSDLLDDYYENEFGLSQLSSWIGRAASEIVDRHRHMRILEIGAGTGAGTKSVLRSVGHRFHSYTATDISSAFSESIDAVSSEYEDRVKFKVLDVEKSPVQQGFSEGAYDLVIAFSVLHATSNLERTLKHTRQLLKPGGYLLVGEANNNIQTGSLPGVIFGTLPGWWLGHDDGRALSPLVSTAQWDRLLRSTGFSGIDLTAPDELQDLFGASFYVSQAVNDTLNLLRAPLSMPSMLPPIEKLAIVGGHTSRTATLVTGLKSTLTGFVTELQVFETLEDFQCHESEPRLPVISLTELDEPVFKNLTNKRFSALKNIFGGAKDLLWVTSGRRWQEPFSNLTVGFGRTARNEAPGLRLQFLDIEDPGSLDLRRIAEIFLRLLTRAEEKDDIFWSFEPEIIIDSEQRELIPRLRHSTTLNNRYNSLRRTITQEVDVETSPISMEPSRNGCIFQELRLGMKDNSEHLIEIRATHTVWSAIMTPLGYKFLAFGAEPSSGSYYLALVPSPASVLRVSPTCAIRCATTHSSMELLLALAASHLVATAILQHLFAGQTLIVHNSTNLIADAISVQASAKDVRVVFTTDNAGPDTPSSWIRLHPHISQSALSCILPTNTVCFVGFWDQATSRSLAESALLASLPQNCRVETADKIYSLDGCDHFSSAPVLAQMLEKAAEYAEMYDNQKPQAILAAAMRLEDVSNGPLPSSPFTVVDWTSSHLLPVRITSLESGPLFRSNKTYWLAGLTGALGVSLCDWMVAHGAKSLVLTSRSPEVDREWISLHARNKVVITIIACNSDMTDKAGLAEVKKTIDATLPPIAGVMNGAAVLRDVSLTNMSLDLFNDVTGPKMYGSIYLDQLFWDEPLDFFILFSSISCLFGNPGQANYCAANAYVCSLAAQRRKRGLAATALNIGAITGVGYMEREDRKALDLTISKMALMRLSEEDVHQLIAEAIEVGHPDSQNEPELSTGLLEVPAGSPDAPAWISDPKFADFIVDQVESDTEIKKTVAESLPDMLKACQNQQDLERIVKQAFASQLRRVSLVTMPDEELMAKRSNELGLDSLVSVGIRDWFLRTFQVSIAVLKIIGNNTMASLAEDAAGLVPGELTPQLISGAKA</sequence>
<keyword evidence="4" id="KW-0808">Transferase</keyword>
<evidence type="ECO:0000256" key="4">
    <source>
        <dbReference type="ARBA" id="ARBA00022679"/>
    </source>
</evidence>
<dbReference type="InterPro" id="IPR050091">
    <property type="entry name" value="PKS_NRPS_Biosynth_Enz"/>
</dbReference>
<feature type="active site" description="Proton donor; for dehydratase activity" evidence="7">
    <location>
        <position position="1227"/>
    </location>
</feature>
<dbReference type="GO" id="GO:0016491">
    <property type="term" value="F:oxidoreductase activity"/>
    <property type="evidence" value="ECO:0007669"/>
    <property type="project" value="UniProtKB-KW"/>
</dbReference>
<dbReference type="InterPro" id="IPR014030">
    <property type="entry name" value="Ketoacyl_synth_N"/>
</dbReference>
<comment type="caution">
    <text evidence="11">The sequence shown here is derived from an EMBL/GenBank/DDBJ whole genome shotgun (WGS) entry which is preliminary data.</text>
</comment>
<feature type="region of interest" description="C-terminal hotdog fold" evidence="7">
    <location>
        <begin position="1167"/>
        <end position="1323"/>
    </location>
</feature>
<dbReference type="InterPro" id="IPR001227">
    <property type="entry name" value="Ac_transferase_dom_sf"/>
</dbReference>
<dbReference type="InterPro" id="IPR042104">
    <property type="entry name" value="PKS_dehydratase_sf"/>
</dbReference>
<dbReference type="Pfam" id="PF22621">
    <property type="entry name" value="CurL-like_PKS_C"/>
    <property type="match status" value="1"/>
</dbReference>
<dbReference type="InterPro" id="IPR049551">
    <property type="entry name" value="PKS_DH_C"/>
</dbReference>
<dbReference type="PROSITE" id="PS52019">
    <property type="entry name" value="PKS_MFAS_DH"/>
    <property type="match status" value="1"/>
</dbReference>
<dbReference type="Pfam" id="PF14765">
    <property type="entry name" value="PS-DH"/>
    <property type="match status" value="1"/>
</dbReference>
<dbReference type="SUPFAM" id="SSF55048">
    <property type="entry name" value="Probable ACP-binding domain of malonyl-CoA ACP transacylase"/>
    <property type="match status" value="1"/>
</dbReference>
<dbReference type="InterPro" id="IPR013968">
    <property type="entry name" value="PKS_KR"/>
</dbReference>
<dbReference type="InterPro" id="IPR049552">
    <property type="entry name" value="PKS_DH_N"/>
</dbReference>
<evidence type="ECO:0000313" key="11">
    <source>
        <dbReference type="EMBL" id="KAK2606829.1"/>
    </source>
</evidence>
<dbReference type="SUPFAM" id="SSF52151">
    <property type="entry name" value="FabD/lysophospholipase-like"/>
    <property type="match status" value="1"/>
</dbReference>
<dbReference type="InterPro" id="IPR018201">
    <property type="entry name" value="Ketoacyl_synth_AS"/>
</dbReference>
<dbReference type="Gene3D" id="3.40.50.150">
    <property type="entry name" value="Vaccinia Virus protein VP39"/>
    <property type="match status" value="1"/>
</dbReference>
<dbReference type="InterPro" id="IPR057326">
    <property type="entry name" value="KR_dom"/>
</dbReference>
<dbReference type="CDD" id="cd02440">
    <property type="entry name" value="AdoMet_MTases"/>
    <property type="match status" value="1"/>
</dbReference>